<sequence length="262" mass="30516">MIRKCNNSNYQKIINLISREPAFNLFIIADIERYGVSTDFIDLWGDFYNNKLNAVLLRYHANYVIYSNIENYDINGFIDIMESQKEFKVLSGKKEIIDVYKNRINFSKTRDTYFLKLEERNFNYSFIKKNTVKIEKATADDAQDLFELSKKIKEFEIPNSVEDIRKRLEDKFGRTYVIRKDNKIISAASTTAECSFSAMIGGVMTDPSFRKKGYASICITELCKELLDENKTACLFYDNPTAGSIYRKIGFKDIGSWDMCVR</sequence>
<protein>
    <submittedName>
        <fullName evidence="2">GNAT family N-acetyltransferase</fullName>
    </submittedName>
</protein>
<dbReference type="EMBL" id="CP046640">
    <property type="protein sequence ID" value="QTL97878.1"/>
    <property type="molecule type" value="Genomic_DNA"/>
</dbReference>
<dbReference type="InterPro" id="IPR027365">
    <property type="entry name" value="GNAT_acetyltra_YdfB-like"/>
</dbReference>
<reference evidence="2" key="1">
    <citation type="submission" date="2019-12" db="EMBL/GenBank/DDBJ databases">
        <authorList>
            <person name="zhang j."/>
            <person name="sun C.M."/>
        </authorList>
    </citation>
    <scope>NUCLEOTIDE SEQUENCE</scope>
    <source>
        <strain evidence="2">NS-1</strain>
    </source>
</reference>
<dbReference type="Gene3D" id="3.40.630.30">
    <property type="match status" value="1"/>
</dbReference>
<organism evidence="2 3">
    <name type="scientific">Iocasia fonsfrigidae</name>
    <dbReference type="NCBI Taxonomy" id="2682810"/>
    <lineage>
        <taxon>Bacteria</taxon>
        <taxon>Bacillati</taxon>
        <taxon>Bacillota</taxon>
        <taxon>Clostridia</taxon>
        <taxon>Halanaerobiales</taxon>
        <taxon>Halanaerobiaceae</taxon>
        <taxon>Iocasia</taxon>
    </lineage>
</organism>
<dbReference type="KEGG" id="ifn:GM661_07730"/>
<dbReference type="SUPFAM" id="SSF55729">
    <property type="entry name" value="Acyl-CoA N-acyltransferases (Nat)"/>
    <property type="match status" value="1"/>
</dbReference>
<dbReference type="Pfam" id="PF12746">
    <property type="entry name" value="GNAT_acetyltran"/>
    <property type="match status" value="1"/>
</dbReference>
<dbReference type="PROSITE" id="PS51186">
    <property type="entry name" value="GNAT"/>
    <property type="match status" value="1"/>
</dbReference>
<dbReference type="InterPro" id="IPR000182">
    <property type="entry name" value="GNAT_dom"/>
</dbReference>
<feature type="domain" description="N-acetyltransferase" evidence="1">
    <location>
        <begin position="132"/>
        <end position="262"/>
    </location>
</feature>
<gene>
    <name evidence="2" type="ORF">GM661_07730</name>
</gene>
<dbReference type="InterPro" id="IPR016181">
    <property type="entry name" value="Acyl_CoA_acyltransferase"/>
</dbReference>
<dbReference type="RefSeq" id="WP_230869484.1">
    <property type="nucleotide sequence ID" value="NZ_CP046640.1"/>
</dbReference>
<proteinExistence type="predicted"/>
<evidence type="ECO:0000313" key="2">
    <source>
        <dbReference type="EMBL" id="QTL97878.1"/>
    </source>
</evidence>
<dbReference type="AlphaFoldDB" id="A0A8A7KE18"/>
<accession>A0A8A7KE18</accession>
<evidence type="ECO:0000259" key="1">
    <source>
        <dbReference type="PROSITE" id="PS51186"/>
    </source>
</evidence>
<keyword evidence="3" id="KW-1185">Reference proteome</keyword>
<dbReference type="CDD" id="cd04301">
    <property type="entry name" value="NAT_SF"/>
    <property type="match status" value="1"/>
</dbReference>
<evidence type="ECO:0000313" key="3">
    <source>
        <dbReference type="Proteomes" id="UP000665020"/>
    </source>
</evidence>
<dbReference type="GO" id="GO:0016747">
    <property type="term" value="F:acyltransferase activity, transferring groups other than amino-acyl groups"/>
    <property type="evidence" value="ECO:0007669"/>
    <property type="project" value="InterPro"/>
</dbReference>
<dbReference type="Proteomes" id="UP000665020">
    <property type="component" value="Chromosome"/>
</dbReference>
<name>A0A8A7KE18_9FIRM</name>